<sequence>MASSLLLCPFRRPYRDYLSTNIQGLNSDPALPAAPPAVTAEPPFTISKDRSRANETWELVPLDSTQNLVGCKLIFRIKCLPDGSIDRYKVRLVAKGFYQCPSVDYHDTFIPVVKPTTVRLVLNLVVSRGWSPRQLNVNNAFLQGHISEYVFMAQPPSFLDRDNPTHVYKLREAIYGLKQAPQAWYHELR</sequence>
<dbReference type="EMBL" id="JAIQCV010000011">
    <property type="protein sequence ID" value="KAH1047612.1"/>
    <property type="molecule type" value="Genomic_DNA"/>
</dbReference>
<keyword evidence="3" id="KW-1185">Reference proteome</keyword>
<protein>
    <recommendedName>
        <fullName evidence="1">Reverse transcriptase Ty1/copia-type domain-containing protein</fullName>
    </recommendedName>
</protein>
<dbReference type="AlphaFoldDB" id="A0A9D3ZMP8"/>
<name>A0A9D3ZMP8_9ROSI</name>
<comment type="caution">
    <text evidence="2">The sequence shown here is derived from an EMBL/GenBank/DDBJ whole genome shotgun (WGS) entry which is preliminary data.</text>
</comment>
<reference evidence="2 3" key="1">
    <citation type="journal article" date="2021" name="Plant Biotechnol. J.">
        <title>Multi-omics assisted identification of the key and species-specific regulatory components of drought-tolerant mechanisms in Gossypium stocksii.</title>
        <authorList>
            <person name="Yu D."/>
            <person name="Ke L."/>
            <person name="Zhang D."/>
            <person name="Wu Y."/>
            <person name="Sun Y."/>
            <person name="Mei J."/>
            <person name="Sun J."/>
            <person name="Sun Y."/>
        </authorList>
    </citation>
    <scope>NUCLEOTIDE SEQUENCE [LARGE SCALE GENOMIC DNA]</scope>
    <source>
        <strain evidence="3">cv. E1</strain>
        <tissue evidence="2">Leaf</tissue>
    </source>
</reference>
<evidence type="ECO:0000259" key="1">
    <source>
        <dbReference type="Pfam" id="PF07727"/>
    </source>
</evidence>
<organism evidence="2 3">
    <name type="scientific">Gossypium stocksii</name>
    <dbReference type="NCBI Taxonomy" id="47602"/>
    <lineage>
        <taxon>Eukaryota</taxon>
        <taxon>Viridiplantae</taxon>
        <taxon>Streptophyta</taxon>
        <taxon>Embryophyta</taxon>
        <taxon>Tracheophyta</taxon>
        <taxon>Spermatophyta</taxon>
        <taxon>Magnoliopsida</taxon>
        <taxon>eudicotyledons</taxon>
        <taxon>Gunneridae</taxon>
        <taxon>Pentapetalae</taxon>
        <taxon>rosids</taxon>
        <taxon>malvids</taxon>
        <taxon>Malvales</taxon>
        <taxon>Malvaceae</taxon>
        <taxon>Malvoideae</taxon>
        <taxon>Gossypium</taxon>
    </lineage>
</organism>
<dbReference type="InterPro" id="IPR043502">
    <property type="entry name" value="DNA/RNA_pol_sf"/>
</dbReference>
<dbReference type="SUPFAM" id="SSF56672">
    <property type="entry name" value="DNA/RNA polymerases"/>
    <property type="match status" value="1"/>
</dbReference>
<dbReference type="OrthoDB" id="997331at2759"/>
<dbReference type="Pfam" id="PF07727">
    <property type="entry name" value="RVT_2"/>
    <property type="match status" value="1"/>
</dbReference>
<evidence type="ECO:0000313" key="2">
    <source>
        <dbReference type="EMBL" id="KAH1047612.1"/>
    </source>
</evidence>
<accession>A0A9D3ZMP8</accession>
<proteinExistence type="predicted"/>
<gene>
    <name evidence="2" type="ORF">J1N35_038396</name>
</gene>
<dbReference type="Proteomes" id="UP000828251">
    <property type="component" value="Unassembled WGS sequence"/>
</dbReference>
<dbReference type="InterPro" id="IPR013103">
    <property type="entry name" value="RVT_2"/>
</dbReference>
<feature type="domain" description="Reverse transcriptase Ty1/copia-type" evidence="1">
    <location>
        <begin position="54"/>
        <end position="188"/>
    </location>
</feature>
<evidence type="ECO:0000313" key="3">
    <source>
        <dbReference type="Proteomes" id="UP000828251"/>
    </source>
</evidence>